<dbReference type="PANTHER" id="PTHR11783">
    <property type="entry name" value="SULFOTRANSFERASE SULT"/>
    <property type="match status" value="1"/>
</dbReference>
<feature type="domain" description="Sulfotransferase" evidence="3">
    <location>
        <begin position="9"/>
        <end position="195"/>
    </location>
</feature>
<evidence type="ECO:0000259" key="3">
    <source>
        <dbReference type="Pfam" id="PF00685"/>
    </source>
</evidence>
<comment type="similarity">
    <text evidence="1">Belongs to the sulfotransferase 1 family.</text>
</comment>
<dbReference type="SUPFAM" id="SSF52540">
    <property type="entry name" value="P-loop containing nucleoside triphosphate hydrolases"/>
    <property type="match status" value="1"/>
</dbReference>
<evidence type="ECO:0000313" key="5">
    <source>
        <dbReference type="Proteomes" id="UP000245119"/>
    </source>
</evidence>
<dbReference type="InterPro" id="IPR027417">
    <property type="entry name" value="P-loop_NTPase"/>
</dbReference>
<protein>
    <recommendedName>
        <fullName evidence="3">Sulfotransferase domain-containing protein</fullName>
    </recommendedName>
</protein>
<accession>A0A2T7PST1</accession>
<dbReference type="Gene3D" id="3.40.50.300">
    <property type="entry name" value="P-loop containing nucleotide triphosphate hydrolases"/>
    <property type="match status" value="1"/>
</dbReference>
<gene>
    <name evidence="4" type="ORF">C0Q70_03465</name>
</gene>
<comment type="caution">
    <text evidence="4">The sequence shown here is derived from an EMBL/GenBank/DDBJ whole genome shotgun (WGS) entry which is preliminary data.</text>
</comment>
<name>A0A2T7PST1_POMCA</name>
<dbReference type="OrthoDB" id="205623at2759"/>
<sequence length="237" mass="27490">MYLDLAEPGTHWVWEVMMMLLRGQAETITFKKSLHMIEFNSAANIGEFQSPRVLNSHVLYADLPHEVHTRRLKIVFVCRNPKDVAVSLYNHHVKLSEYYEYSGEFKDWLELFVEGKVDYGSWFDYTNSWENVIYGDRVNPIHVVMYEDMKEDPSRETKRLADFLGVSCSSDLISAVVTKCGFDHMKEDKKPHQNHSEVMFRKAGPFGGDGTIAFVSGKREREERSVIKVDRSCTCTY</sequence>
<organism evidence="4 5">
    <name type="scientific">Pomacea canaliculata</name>
    <name type="common">Golden apple snail</name>
    <dbReference type="NCBI Taxonomy" id="400727"/>
    <lineage>
        <taxon>Eukaryota</taxon>
        <taxon>Metazoa</taxon>
        <taxon>Spiralia</taxon>
        <taxon>Lophotrochozoa</taxon>
        <taxon>Mollusca</taxon>
        <taxon>Gastropoda</taxon>
        <taxon>Caenogastropoda</taxon>
        <taxon>Architaenioglossa</taxon>
        <taxon>Ampullarioidea</taxon>
        <taxon>Ampullariidae</taxon>
        <taxon>Pomacea</taxon>
    </lineage>
</organism>
<evidence type="ECO:0000256" key="2">
    <source>
        <dbReference type="ARBA" id="ARBA00022679"/>
    </source>
</evidence>
<keyword evidence="2" id="KW-0808">Transferase</keyword>
<dbReference type="GO" id="GO:0008146">
    <property type="term" value="F:sulfotransferase activity"/>
    <property type="evidence" value="ECO:0007669"/>
    <property type="project" value="InterPro"/>
</dbReference>
<proteinExistence type="inferred from homology"/>
<dbReference type="Proteomes" id="UP000245119">
    <property type="component" value="Linkage Group LG2"/>
</dbReference>
<evidence type="ECO:0000256" key="1">
    <source>
        <dbReference type="ARBA" id="ARBA00005771"/>
    </source>
</evidence>
<evidence type="ECO:0000313" key="4">
    <source>
        <dbReference type="EMBL" id="PVD36481.1"/>
    </source>
</evidence>
<dbReference type="AlphaFoldDB" id="A0A2T7PST1"/>
<keyword evidence="5" id="KW-1185">Reference proteome</keyword>
<reference evidence="4 5" key="1">
    <citation type="submission" date="2018-04" db="EMBL/GenBank/DDBJ databases">
        <title>The genome of golden apple snail Pomacea canaliculata provides insight into stress tolerance and invasive adaptation.</title>
        <authorList>
            <person name="Liu C."/>
            <person name="Liu B."/>
            <person name="Ren Y."/>
            <person name="Zhang Y."/>
            <person name="Wang H."/>
            <person name="Li S."/>
            <person name="Jiang F."/>
            <person name="Yin L."/>
            <person name="Zhang G."/>
            <person name="Qian W."/>
            <person name="Fan W."/>
        </authorList>
    </citation>
    <scope>NUCLEOTIDE SEQUENCE [LARGE SCALE GENOMIC DNA]</scope>
    <source>
        <strain evidence="4">SZHN2017</strain>
        <tissue evidence="4">Muscle</tissue>
    </source>
</reference>
<dbReference type="EMBL" id="PZQS01000002">
    <property type="protein sequence ID" value="PVD36481.1"/>
    <property type="molecule type" value="Genomic_DNA"/>
</dbReference>
<dbReference type="InterPro" id="IPR000863">
    <property type="entry name" value="Sulfotransferase_dom"/>
</dbReference>
<dbReference type="Pfam" id="PF00685">
    <property type="entry name" value="Sulfotransfer_1"/>
    <property type="match status" value="1"/>
</dbReference>